<accession>A0ABX2QNQ8</accession>
<dbReference type="SUPFAM" id="SSF51120">
    <property type="entry name" value="beta-Roll"/>
    <property type="match status" value="1"/>
</dbReference>
<dbReference type="PRINTS" id="PR00205">
    <property type="entry name" value="CADHERIN"/>
</dbReference>
<dbReference type="Pfam" id="PF00353">
    <property type="entry name" value="HemolysinCabind"/>
    <property type="match status" value="1"/>
</dbReference>
<feature type="non-terminal residue" evidence="4">
    <location>
        <position position="1065"/>
    </location>
</feature>
<evidence type="ECO:0000259" key="3">
    <source>
        <dbReference type="PROSITE" id="PS50268"/>
    </source>
</evidence>
<feature type="domain" description="Cadherin" evidence="3">
    <location>
        <begin position="460"/>
        <end position="556"/>
    </location>
</feature>
<dbReference type="Gene3D" id="2.150.10.10">
    <property type="entry name" value="Serralysin-like metalloprotease, C-terminal"/>
    <property type="match status" value="1"/>
</dbReference>
<dbReference type="PROSITE" id="PS50268">
    <property type="entry name" value="CADHERIN_2"/>
    <property type="match status" value="7"/>
</dbReference>
<feature type="domain" description="Cadherin" evidence="3">
    <location>
        <begin position="922"/>
        <end position="1016"/>
    </location>
</feature>
<dbReference type="PANTHER" id="PTHR24026:SF126">
    <property type="entry name" value="PROTOCADHERIN FAT 4"/>
    <property type="match status" value="1"/>
</dbReference>
<dbReference type="InterPro" id="IPR001343">
    <property type="entry name" value="Hemolysn_Ca-bd"/>
</dbReference>
<dbReference type="InterPro" id="IPR036912">
    <property type="entry name" value="HasA_haem-bd_sf"/>
</dbReference>
<dbReference type="CDD" id="cd11304">
    <property type="entry name" value="Cadherin_repeat"/>
    <property type="match status" value="8"/>
</dbReference>
<dbReference type="PRINTS" id="PR00313">
    <property type="entry name" value="CABNDNGRPT"/>
</dbReference>
<dbReference type="InterPro" id="IPR002126">
    <property type="entry name" value="Cadherin-like_dom"/>
</dbReference>
<dbReference type="PANTHER" id="PTHR24026">
    <property type="entry name" value="FAT ATYPICAL CADHERIN-RELATED"/>
    <property type="match status" value="1"/>
</dbReference>
<protein>
    <recommendedName>
        <fullName evidence="3">Cadherin domain-containing protein</fullName>
    </recommendedName>
</protein>
<dbReference type="RefSeq" id="WP_176952103.1">
    <property type="nucleotide sequence ID" value="NZ_JABXYK010000022.1"/>
</dbReference>
<dbReference type="SMART" id="SM00112">
    <property type="entry name" value="CA"/>
    <property type="match status" value="6"/>
</dbReference>
<feature type="domain" description="Cadherin" evidence="3">
    <location>
        <begin position="136"/>
        <end position="230"/>
    </location>
</feature>
<dbReference type="Proteomes" id="UP000659172">
    <property type="component" value="Unassembled WGS sequence"/>
</dbReference>
<gene>
    <name evidence="4" type="ORF">HV823_23475</name>
</gene>
<proteinExistence type="predicted"/>
<feature type="domain" description="Cadherin" evidence="3">
    <location>
        <begin position="9"/>
        <end position="118"/>
    </location>
</feature>
<keyword evidence="1" id="KW-0812">Transmembrane</keyword>
<keyword evidence="5" id="KW-1185">Reference proteome</keyword>
<reference evidence="4 5" key="1">
    <citation type="submission" date="2020-06" db="EMBL/GenBank/DDBJ databases">
        <title>Rhizobium sp.nov. isolated from the tomato plant.</title>
        <authorList>
            <person name="Thin K.K."/>
            <person name="Zhang X."/>
            <person name="He S."/>
        </authorList>
    </citation>
    <scope>NUCLEOTIDE SEQUENCE [LARGE SCALE GENOMIC DNA]</scope>
    <source>
        <strain evidence="4 5">DBTS2</strain>
    </source>
</reference>
<dbReference type="Pfam" id="PF00028">
    <property type="entry name" value="Cadherin"/>
    <property type="match status" value="2"/>
</dbReference>
<evidence type="ECO:0000313" key="4">
    <source>
        <dbReference type="EMBL" id="NVP58203.1"/>
    </source>
</evidence>
<dbReference type="Gene3D" id="2.60.40.60">
    <property type="entry name" value="Cadherins"/>
    <property type="match status" value="8"/>
</dbReference>
<organism evidence="4 5">
    <name type="scientific">Mycoplana rhizolycopersici</name>
    <dbReference type="NCBI Taxonomy" id="2746702"/>
    <lineage>
        <taxon>Bacteria</taxon>
        <taxon>Pseudomonadati</taxon>
        <taxon>Pseudomonadota</taxon>
        <taxon>Alphaproteobacteria</taxon>
        <taxon>Hyphomicrobiales</taxon>
        <taxon>Rhizobiaceae</taxon>
        <taxon>Mycoplana</taxon>
    </lineage>
</organism>
<sequence length="1065" mass="110616">MAAGNSIVTIEPWPLVVEENTAVGTVVATVTVSDPDGVATSAVGLQVMSSPYFTIERTSATTGNLVVKGPIDYEALENGTINIDIRIRDTGSPATFDIHPFTISISDQLNEGDQPPHSVTLTKAVDRTDNGVAANSIGEDFIVGNAIATVSAVDPEGGALSYTLDPSSSDKFELQMRGGVATLVLKSAVDYETATTHTIIINVQDEAGNITQKTQEIGIVNVNEVSGPQLSADSVAENAAVGTVVGTLEATNAAGLPITYSIVNTAGNPVANAFFTIVGNELRVAGGLDFETLASHKLSIKASAGADSMISDFTINVTDVNEAPIDIALDLFRPVTEADRTGAIIGTLLATDPEGDAITWSLPTLNTGSNLTQDQRNENNTLSTFKLVENEDGTVGVRLLKPLDYEQGTSNGLLANGQYALVVVATDSEGNQTKHTLYVQAEDEHIKFTGAPTGKDYAGVVENVEAGTELGYVKTFDGSFTPVSVELTDDAGGMFEIRSRLVGGETRHYVVTKGVIDYEAEASHAITVKATDINGISHEKTIDIKVIDAAEAGDTARGTITIDADTALMAQHGGVNWDTYLDEMYDRTTGGLPAGVTFAPATSSEYVYNTSSDGTLISLKGNDLTYWWTDPVTGEDVHVVGGTVTELTFGKGTYAGNVAEVSEKALSITGLDVSNGSGLMERIYGEANAFAAAWMHGTDNADNPSEIAFVKAILSSYAQTFKGSAGADTFTGSSFDDTINGNGGNDVMSGGLGNDKISGGAGTDTAVYSGKRTDYTLKLSADGKTLTVTDKRTGDVNEGTDSLTGIEKLRFSDGTTDVSSLNAAPTALSLSGTSVKENVKVGTLVGTFSATDPEGGTLTYKLTDNAGGLFKLDGNKLVTAKAIDYEAIKSGKVALEVTDLAGAKSVKTFTIAVRDVNEAPTAPSLSAATVKENVAIGTTVGTLSAKDPEGRTLTYTLTDNAGGLFKLSGNKLVTAKAIDYEAVKSGKVTVEVSDGVNKVAKSFTVAIEDVNEAPTSLALSKSTVKENVAVGTTVGTLSAKDPEGKALTYTLTDNAGGLFKLSGNR</sequence>
<keyword evidence="2" id="KW-1133">Transmembrane helix</keyword>
<comment type="caution">
    <text evidence="4">The sequence shown here is derived from an EMBL/GenBank/DDBJ whole genome shotgun (WGS) entry which is preliminary data.</text>
</comment>
<evidence type="ECO:0000256" key="2">
    <source>
        <dbReference type="ARBA" id="ARBA00022989"/>
    </source>
</evidence>
<dbReference type="SUPFAM" id="SSF49313">
    <property type="entry name" value="Cadherin-like"/>
    <property type="match status" value="6"/>
</dbReference>
<evidence type="ECO:0000313" key="5">
    <source>
        <dbReference type="Proteomes" id="UP000659172"/>
    </source>
</evidence>
<evidence type="ECO:0000256" key="1">
    <source>
        <dbReference type="ARBA" id="ARBA00022692"/>
    </source>
</evidence>
<name>A0ABX2QNQ8_9HYPH</name>
<keyword evidence="2" id="KW-0472">Membrane</keyword>
<feature type="domain" description="Cadherin" evidence="3">
    <location>
        <begin position="335"/>
        <end position="454"/>
    </location>
</feature>
<dbReference type="InterPro" id="IPR015919">
    <property type="entry name" value="Cadherin-like_sf"/>
</dbReference>
<dbReference type="EMBL" id="JABXYK010000022">
    <property type="protein sequence ID" value="NVP58203.1"/>
    <property type="molecule type" value="Genomic_DNA"/>
</dbReference>
<dbReference type="InterPro" id="IPR011049">
    <property type="entry name" value="Serralysin-like_metalloprot_C"/>
</dbReference>
<feature type="domain" description="Cadherin" evidence="3">
    <location>
        <begin position="834"/>
        <end position="925"/>
    </location>
</feature>
<feature type="domain" description="Cadherin" evidence="3">
    <location>
        <begin position="234"/>
        <end position="336"/>
    </location>
</feature>
<dbReference type="Gene3D" id="3.30.1500.10">
    <property type="entry name" value="Haem-binding HasA"/>
    <property type="match status" value="1"/>
</dbReference>